<organism evidence="2 3">
    <name type="scientific">Streptomyces lavendofoliae</name>
    <dbReference type="NCBI Taxonomy" id="67314"/>
    <lineage>
        <taxon>Bacteria</taxon>
        <taxon>Bacillati</taxon>
        <taxon>Actinomycetota</taxon>
        <taxon>Actinomycetes</taxon>
        <taxon>Kitasatosporales</taxon>
        <taxon>Streptomycetaceae</taxon>
        <taxon>Streptomyces</taxon>
    </lineage>
</organism>
<gene>
    <name evidence="2" type="ORF">GCM10010274_57040</name>
</gene>
<evidence type="ECO:0000313" key="3">
    <source>
        <dbReference type="Proteomes" id="UP000636661"/>
    </source>
</evidence>
<accession>A0A918I420</accession>
<feature type="signal peptide" evidence="1">
    <location>
        <begin position="1"/>
        <end position="29"/>
    </location>
</feature>
<sequence length="662" mass="69815">MKPLRTAAWRHVATGAALALLAGMGTAAAAPTPPTPGLAASPAAVAAAGPQDLAAIAAGGDRPVSGKTPSAGPKFAKSGTYWRVITPQVVLRNTVTDADGDTANLTFQVYTTNADGTPKAQVDLDGSGQHGVLVSPYVASGGTAKVTVPYGKLKPGVLYKFRTSAFDGSLYETTWSPWGDFRIEPYTKFPAPQTTSTIDPLAQTDIEVTRTDPGAVALTGRKATGERSCSTVDTRGRKLCIEITPPSKQSKEPAVSPQAGLAGPVDLVAWCGSKPLGKDYMTRSEACLKNLGSATLIFLDADPDLPALGLATFDLQQRIKAYPNKGASGSDFAEFDQQLVAMPRSIDAALQGVNLTWLPTNNCTSCTTSQTRWTDINGAAATGHWSFSEVGPLNARYGTVQTTWSGTGKEIIDLGWAIRGTVDASLTSSATADFGTSGDARVRELAPRCDDIVKGSAPGCVLPYYNPNWTVDTNLYPAAGAYYWYMQQVMPDHAGSKRWDSLMHYLGPDTPVKNSTGGTWTSDNSRTRVCDNTWSVHPSDASVGSVDCDEFAMASTHESGGYPKSVNLVTSGSKCAQLYTDKMGDGTANFGILADTRTATNGPSGTERCGRAAIPSTQNQQAFTGFPAPSWRMLDGDGFFVTLPGFEHCTSTATTCTWRKIG</sequence>
<comment type="caution">
    <text evidence="2">The sequence shown here is derived from an EMBL/GenBank/DDBJ whole genome shotgun (WGS) entry which is preliminary data.</text>
</comment>
<keyword evidence="3" id="KW-1185">Reference proteome</keyword>
<protein>
    <submittedName>
        <fullName evidence="2">Uncharacterized protein</fullName>
    </submittedName>
</protein>
<keyword evidence="1" id="KW-0732">Signal</keyword>
<reference evidence="2" key="1">
    <citation type="journal article" date="2014" name="Int. J. Syst. Evol. Microbiol.">
        <title>Complete genome sequence of Corynebacterium casei LMG S-19264T (=DSM 44701T), isolated from a smear-ripened cheese.</title>
        <authorList>
            <consortium name="US DOE Joint Genome Institute (JGI-PGF)"/>
            <person name="Walter F."/>
            <person name="Albersmeier A."/>
            <person name="Kalinowski J."/>
            <person name="Ruckert C."/>
        </authorList>
    </citation>
    <scope>NUCLEOTIDE SEQUENCE</scope>
    <source>
        <strain evidence="2">JCM 4391</strain>
    </source>
</reference>
<feature type="chain" id="PRO_5037389579" evidence="1">
    <location>
        <begin position="30"/>
        <end position="662"/>
    </location>
</feature>
<evidence type="ECO:0000256" key="1">
    <source>
        <dbReference type="SAM" id="SignalP"/>
    </source>
</evidence>
<dbReference type="Proteomes" id="UP000636661">
    <property type="component" value="Unassembled WGS sequence"/>
</dbReference>
<evidence type="ECO:0000313" key="2">
    <source>
        <dbReference type="EMBL" id="GGU60855.1"/>
    </source>
</evidence>
<proteinExistence type="predicted"/>
<reference evidence="2" key="2">
    <citation type="submission" date="2020-09" db="EMBL/GenBank/DDBJ databases">
        <authorList>
            <person name="Sun Q."/>
            <person name="Ohkuma M."/>
        </authorList>
    </citation>
    <scope>NUCLEOTIDE SEQUENCE</scope>
    <source>
        <strain evidence="2">JCM 4391</strain>
    </source>
</reference>
<dbReference type="EMBL" id="BMTP01000019">
    <property type="protein sequence ID" value="GGU60855.1"/>
    <property type="molecule type" value="Genomic_DNA"/>
</dbReference>
<name>A0A918I420_9ACTN</name>
<dbReference type="AlphaFoldDB" id="A0A918I420"/>